<accession>A0A6L2KUH9</accession>
<protein>
    <submittedName>
        <fullName evidence="1">Uncharacterized protein</fullName>
    </submittedName>
</protein>
<name>A0A6L2KUH9_TANCI</name>
<feature type="non-terminal residue" evidence="1">
    <location>
        <position position="1"/>
    </location>
</feature>
<gene>
    <name evidence="1" type="ORF">Tci_025086</name>
</gene>
<dbReference type="EMBL" id="BKCJ010003122">
    <property type="protein sequence ID" value="GEU53108.1"/>
    <property type="molecule type" value="Genomic_DNA"/>
</dbReference>
<proteinExistence type="predicted"/>
<comment type="caution">
    <text evidence="1">The sequence shown here is derived from an EMBL/GenBank/DDBJ whole genome shotgun (WGS) entry which is preliminary data.</text>
</comment>
<dbReference type="AlphaFoldDB" id="A0A6L2KUH9"/>
<evidence type="ECO:0000313" key="1">
    <source>
        <dbReference type="EMBL" id="GEU53108.1"/>
    </source>
</evidence>
<organism evidence="1">
    <name type="scientific">Tanacetum cinerariifolium</name>
    <name type="common">Dalmatian daisy</name>
    <name type="synonym">Chrysanthemum cinerariifolium</name>
    <dbReference type="NCBI Taxonomy" id="118510"/>
    <lineage>
        <taxon>Eukaryota</taxon>
        <taxon>Viridiplantae</taxon>
        <taxon>Streptophyta</taxon>
        <taxon>Embryophyta</taxon>
        <taxon>Tracheophyta</taxon>
        <taxon>Spermatophyta</taxon>
        <taxon>Magnoliopsida</taxon>
        <taxon>eudicotyledons</taxon>
        <taxon>Gunneridae</taxon>
        <taxon>Pentapetalae</taxon>
        <taxon>asterids</taxon>
        <taxon>campanulids</taxon>
        <taxon>Asterales</taxon>
        <taxon>Asteraceae</taxon>
        <taxon>Asteroideae</taxon>
        <taxon>Anthemideae</taxon>
        <taxon>Anthemidinae</taxon>
        <taxon>Tanacetum</taxon>
    </lineage>
</organism>
<reference evidence="1" key="1">
    <citation type="journal article" date="2019" name="Sci. Rep.">
        <title>Draft genome of Tanacetum cinerariifolium, the natural source of mosquito coil.</title>
        <authorList>
            <person name="Yamashiro T."/>
            <person name="Shiraishi A."/>
            <person name="Satake H."/>
            <person name="Nakayama K."/>
        </authorList>
    </citation>
    <scope>NUCLEOTIDE SEQUENCE</scope>
</reference>
<sequence length="120" mass="12641">HPVVGDSGDIGSWPGGDGFGGEDGVEGVGCGGCVAAVCGGRSLLIRRVIYSHVEEGDTELIYATSVVNAAYAQLVLLVYKVTAVFNKVNAAKSRVTTTVRVSTIGRIKWLEDQDMKVNEI</sequence>